<dbReference type="Pfam" id="PF08904">
    <property type="entry name" value="EipB_like"/>
    <property type="match status" value="1"/>
</dbReference>
<protein>
    <submittedName>
        <fullName evidence="2">DUF1849 family protein</fullName>
    </submittedName>
</protein>
<reference evidence="2" key="1">
    <citation type="submission" date="2020-06" db="EMBL/GenBank/DDBJ databases">
        <title>Stable isotope informed genome-resolved metagenomics uncovers potential trophic interactions in rhizosphere soil.</title>
        <authorList>
            <person name="Starr E.P."/>
            <person name="Shi S."/>
            <person name="Blazewicz S.J."/>
            <person name="Koch B.J."/>
            <person name="Probst A.J."/>
            <person name="Hungate B.A."/>
            <person name="Pett-Ridge J."/>
            <person name="Firestone M.K."/>
            <person name="Banfield J.F."/>
        </authorList>
    </citation>
    <scope>NUCLEOTIDE SEQUENCE</scope>
    <source>
        <strain evidence="2">YM_69_17</strain>
    </source>
</reference>
<evidence type="ECO:0000313" key="3">
    <source>
        <dbReference type="Proteomes" id="UP000700706"/>
    </source>
</evidence>
<sequence>MSRIAPSLAAFALLLLSGAAQAAPAVALQPHRAVYTLTLDMTRGQRSVISIEGQMEYRWATACDGSSFEQNYQVAMVYASGDTLTRKTRYAGWESADGHELTYKLSSSTDGEDKEDVRGTAHLDGAAGGDAVFKTPADLKQALPAGSLFPTTHMERLVEAMRQGRTIFTAGFFDGSSADGPQYVSVAIGRPQPGDPSADALRRGPSRPISMAFYTVGKAEKDKDAAGTEQPEYELRQRLFENGIADRIVIDYGDFAMAAKLDTLEPIAAPRCD</sequence>
<dbReference type="Proteomes" id="UP000700706">
    <property type="component" value="Unassembled WGS sequence"/>
</dbReference>
<keyword evidence="1" id="KW-0732">Signal</keyword>
<evidence type="ECO:0000313" key="2">
    <source>
        <dbReference type="EMBL" id="MBW8727120.1"/>
    </source>
</evidence>
<accession>A0A952FPU8</accession>
<proteinExistence type="predicted"/>
<dbReference type="InterPro" id="IPR015000">
    <property type="entry name" value="EipB-like"/>
</dbReference>
<organism evidence="2 3">
    <name type="scientific">Inquilinus limosus</name>
    <dbReference type="NCBI Taxonomy" id="171674"/>
    <lineage>
        <taxon>Bacteria</taxon>
        <taxon>Pseudomonadati</taxon>
        <taxon>Pseudomonadota</taxon>
        <taxon>Alphaproteobacteria</taxon>
        <taxon>Rhodospirillales</taxon>
        <taxon>Rhodospirillaceae</taxon>
        <taxon>Inquilinus</taxon>
    </lineage>
</organism>
<feature type="chain" id="PRO_5037623758" evidence="1">
    <location>
        <begin position="23"/>
        <end position="273"/>
    </location>
</feature>
<dbReference type="AlphaFoldDB" id="A0A952FPU8"/>
<feature type="signal peptide" evidence="1">
    <location>
        <begin position="1"/>
        <end position="22"/>
    </location>
</feature>
<comment type="caution">
    <text evidence="2">The sequence shown here is derived from an EMBL/GenBank/DDBJ whole genome shotgun (WGS) entry which is preliminary data.</text>
</comment>
<gene>
    <name evidence="2" type="ORF">JF625_18485</name>
</gene>
<evidence type="ECO:0000256" key="1">
    <source>
        <dbReference type="SAM" id="SignalP"/>
    </source>
</evidence>
<name>A0A952FPU8_9PROT</name>
<dbReference type="EMBL" id="JAEKLZ010000255">
    <property type="protein sequence ID" value="MBW8727120.1"/>
    <property type="molecule type" value="Genomic_DNA"/>
</dbReference>